<keyword evidence="6 7" id="KW-0998">Cell outer membrane</keyword>
<dbReference type="EMBL" id="CP042437">
    <property type="protein sequence ID" value="QEC75932.1"/>
    <property type="molecule type" value="Genomic_DNA"/>
</dbReference>
<keyword evidence="4 7" id="KW-0812">Transmembrane</keyword>
<keyword evidence="3 7" id="KW-1134">Transmembrane beta strand</keyword>
<evidence type="ECO:0000259" key="8">
    <source>
        <dbReference type="Pfam" id="PF14905"/>
    </source>
</evidence>
<dbReference type="Pfam" id="PF13620">
    <property type="entry name" value="CarboxypepD_reg"/>
    <property type="match status" value="1"/>
</dbReference>
<dbReference type="Gene3D" id="2.60.40.1120">
    <property type="entry name" value="Carboxypeptidase-like, regulatory domain"/>
    <property type="match status" value="1"/>
</dbReference>
<sequence>MKVLFGGIFFAILTGVCYGSFAQTKSSVIQGKVLTEVNSPAEAATVVLMLAADSAIIKSTLADKSGLYQLTNIKPGNYILLASQIGSTKVYTGTFGLVAGQTFVAPTITLKQTNTQLKAVTVVARRPYIQVKPGKIVLNVQNSILADGNSAYEVLRQSPGVHVGGDKESLIISGRQPALITIDGRATNLTGDDLNNLLRSMQSSTIDQIEIISTASAKYDASGGGIINIVLKKGKNVGTNGTITAGAGYGKYAKGRAGIVFNNRSAKVNVFGNYSFDDNKTTRIINTDRNISYHDTLSDYNVAYHNIQKTQNHNFKAGLDYSLSSKQSIGFLVSGIITDSKFIKDNTLKISNQNKLDSIIISQSNLDRGSNFLNYNINYNAELDKSGKNLSADATYSTYSRHSNEFITNNFYTPGGINYRDAQQLENISPSSIHIWTFKADYVNPLTKTSRIEAGAKYNFAKSDNNLTFGPRVGNVYQADPNFSNRFLYIEKVSAGYINYINKVGKWDITTGLRAENTNSKGSSVSTAWVTTSYKYFNLFPQTQVSYTYNEKNVFGISYNRGIHRPDYQDINPFLYYTDPYDYRSGNKNLKPEYTDAVQLSHTYNDTFITTLYYNQTNDAYDFPVYRQNDTTKVNITERKNFGHIYVYGVSFYAPVQFTKWWSANFNLDASYLRYKAYPVNGSFNKASQDIIFNSTQTFAISSTIAAEITGRYESPTLYGVNQLKQSYTVNTGISKSIFNKRASIKINLNDIFNTDRDRNHAMYQNIDLSEYNKKETRVLRIGFSYRFGKMSVKSAAKHNTGSDDEQRRTGN</sequence>
<evidence type="ECO:0000256" key="7">
    <source>
        <dbReference type="PROSITE-ProRule" id="PRU01360"/>
    </source>
</evidence>
<evidence type="ECO:0000313" key="10">
    <source>
        <dbReference type="Proteomes" id="UP000321362"/>
    </source>
</evidence>
<dbReference type="Gene3D" id="2.40.170.20">
    <property type="entry name" value="TonB-dependent receptor, beta-barrel domain"/>
    <property type="match status" value="1"/>
</dbReference>
<dbReference type="KEGG" id="mgk:FSB76_08215"/>
<dbReference type="PROSITE" id="PS52016">
    <property type="entry name" value="TONB_DEPENDENT_REC_3"/>
    <property type="match status" value="1"/>
</dbReference>
<dbReference type="GO" id="GO:0030246">
    <property type="term" value="F:carbohydrate binding"/>
    <property type="evidence" value="ECO:0007669"/>
    <property type="project" value="InterPro"/>
</dbReference>
<feature type="domain" description="Outer membrane protein beta-barrel" evidence="8">
    <location>
        <begin position="383"/>
        <end position="786"/>
    </location>
</feature>
<keyword evidence="2 7" id="KW-0813">Transport</keyword>
<dbReference type="Gene3D" id="2.170.130.10">
    <property type="entry name" value="TonB-dependent receptor, plug domain"/>
    <property type="match status" value="1"/>
</dbReference>
<dbReference type="InterPro" id="IPR036942">
    <property type="entry name" value="Beta-barrel_TonB_sf"/>
</dbReference>
<evidence type="ECO:0000256" key="2">
    <source>
        <dbReference type="ARBA" id="ARBA00022448"/>
    </source>
</evidence>
<dbReference type="GO" id="GO:0009279">
    <property type="term" value="C:cell outer membrane"/>
    <property type="evidence" value="ECO:0007669"/>
    <property type="project" value="UniProtKB-SubCell"/>
</dbReference>
<organism evidence="9 10">
    <name type="scientific">Mucilaginibacter ginsenosidivorax</name>
    <dbReference type="NCBI Taxonomy" id="862126"/>
    <lineage>
        <taxon>Bacteria</taxon>
        <taxon>Pseudomonadati</taxon>
        <taxon>Bacteroidota</taxon>
        <taxon>Sphingobacteriia</taxon>
        <taxon>Sphingobacteriales</taxon>
        <taxon>Sphingobacteriaceae</taxon>
        <taxon>Mucilaginibacter</taxon>
    </lineage>
</organism>
<gene>
    <name evidence="9" type="ORF">FSB76_08215</name>
</gene>
<dbReference type="SUPFAM" id="SSF49452">
    <property type="entry name" value="Starch-binding domain-like"/>
    <property type="match status" value="1"/>
</dbReference>
<dbReference type="RefSeq" id="WP_147053116.1">
    <property type="nucleotide sequence ID" value="NZ_CP042437.1"/>
</dbReference>
<dbReference type="InterPro" id="IPR037066">
    <property type="entry name" value="Plug_dom_sf"/>
</dbReference>
<dbReference type="AlphaFoldDB" id="A0A5B8VYA1"/>
<dbReference type="InterPro" id="IPR013784">
    <property type="entry name" value="Carb-bd-like_fold"/>
</dbReference>
<dbReference type="Proteomes" id="UP000321362">
    <property type="component" value="Chromosome"/>
</dbReference>
<evidence type="ECO:0000256" key="1">
    <source>
        <dbReference type="ARBA" id="ARBA00004571"/>
    </source>
</evidence>
<protein>
    <submittedName>
        <fullName evidence="9">TonB-dependent receptor</fullName>
    </submittedName>
</protein>
<evidence type="ECO:0000256" key="4">
    <source>
        <dbReference type="ARBA" id="ARBA00022692"/>
    </source>
</evidence>
<dbReference type="SUPFAM" id="SSF56935">
    <property type="entry name" value="Porins"/>
    <property type="match status" value="1"/>
</dbReference>
<dbReference type="Pfam" id="PF14905">
    <property type="entry name" value="OMP_b-brl_3"/>
    <property type="match status" value="1"/>
</dbReference>
<proteinExistence type="inferred from homology"/>
<keyword evidence="9" id="KW-0675">Receptor</keyword>
<dbReference type="OrthoDB" id="606851at2"/>
<reference evidence="9 10" key="1">
    <citation type="journal article" date="2013" name="J. Microbiol.">
        <title>Mucilaginibacter ginsenosidivorax sp. nov., with ginsenoside converting activity isolated from sediment.</title>
        <authorList>
            <person name="Kim J.K."/>
            <person name="Choi T.E."/>
            <person name="Liu Q.M."/>
            <person name="Park H.Y."/>
            <person name="Yi T.H."/>
            <person name="Yoon M.H."/>
            <person name="Kim S.C."/>
            <person name="Im W.T."/>
        </authorList>
    </citation>
    <scope>NUCLEOTIDE SEQUENCE [LARGE SCALE GENOMIC DNA]</scope>
    <source>
        <strain evidence="9 10">KHI28</strain>
    </source>
</reference>
<keyword evidence="5 7" id="KW-0472">Membrane</keyword>
<comment type="similarity">
    <text evidence="7">Belongs to the TonB-dependent receptor family.</text>
</comment>
<accession>A0A5B8VYA1</accession>
<evidence type="ECO:0000313" key="9">
    <source>
        <dbReference type="EMBL" id="QEC75932.1"/>
    </source>
</evidence>
<evidence type="ECO:0000256" key="3">
    <source>
        <dbReference type="ARBA" id="ARBA00022452"/>
    </source>
</evidence>
<evidence type="ECO:0000256" key="6">
    <source>
        <dbReference type="ARBA" id="ARBA00023237"/>
    </source>
</evidence>
<evidence type="ECO:0000256" key="5">
    <source>
        <dbReference type="ARBA" id="ARBA00023136"/>
    </source>
</evidence>
<dbReference type="InterPro" id="IPR039426">
    <property type="entry name" value="TonB-dep_rcpt-like"/>
</dbReference>
<dbReference type="InterPro" id="IPR041700">
    <property type="entry name" value="OMP_b-brl_3"/>
</dbReference>
<name>A0A5B8VYA1_9SPHI</name>
<comment type="subcellular location">
    <subcellularLocation>
        <location evidence="1 7">Cell outer membrane</location>
        <topology evidence="1 7">Multi-pass membrane protein</topology>
    </subcellularLocation>
</comment>
<keyword evidence="10" id="KW-1185">Reference proteome</keyword>